<reference evidence="5" key="1">
    <citation type="journal article" date="2023" name="G3 (Bethesda)">
        <title>Whole genome assembly and annotation of the endangered Caribbean coral Acropora cervicornis.</title>
        <authorList>
            <person name="Selwyn J.D."/>
            <person name="Vollmer S.V."/>
        </authorList>
    </citation>
    <scope>NUCLEOTIDE SEQUENCE</scope>
    <source>
        <strain evidence="5">K2</strain>
    </source>
</reference>
<evidence type="ECO:0000313" key="5">
    <source>
        <dbReference type="EMBL" id="KAK2548681.1"/>
    </source>
</evidence>
<evidence type="ECO:0000259" key="4">
    <source>
        <dbReference type="Pfam" id="PF02275"/>
    </source>
</evidence>
<dbReference type="PANTHER" id="PTHR35527">
    <property type="entry name" value="CHOLOYLGLYCINE HYDROLASE"/>
    <property type="match status" value="1"/>
</dbReference>
<dbReference type="AlphaFoldDB" id="A0AAD9PT98"/>
<dbReference type="SUPFAM" id="SSF56235">
    <property type="entry name" value="N-terminal nucleophile aminohydrolases (Ntn hydrolases)"/>
    <property type="match status" value="1"/>
</dbReference>
<comment type="caution">
    <text evidence="5">The sequence shown here is derived from an EMBL/GenBank/DDBJ whole genome shotgun (WGS) entry which is preliminary data.</text>
</comment>
<evidence type="ECO:0000256" key="1">
    <source>
        <dbReference type="ARBA" id="ARBA00006625"/>
    </source>
</evidence>
<dbReference type="InterPro" id="IPR052193">
    <property type="entry name" value="Peptidase_C59"/>
</dbReference>
<protein>
    <submittedName>
        <fullName evidence="5">Conjugated bile acid hydrolase</fullName>
    </submittedName>
</protein>
<organism evidence="5 6">
    <name type="scientific">Acropora cervicornis</name>
    <name type="common">Staghorn coral</name>
    <dbReference type="NCBI Taxonomy" id="6130"/>
    <lineage>
        <taxon>Eukaryota</taxon>
        <taxon>Metazoa</taxon>
        <taxon>Cnidaria</taxon>
        <taxon>Anthozoa</taxon>
        <taxon>Hexacorallia</taxon>
        <taxon>Scleractinia</taxon>
        <taxon>Astrocoeniina</taxon>
        <taxon>Acroporidae</taxon>
        <taxon>Acropora</taxon>
    </lineage>
</organism>
<dbReference type="InterPro" id="IPR029055">
    <property type="entry name" value="Ntn_hydrolases_N"/>
</dbReference>
<dbReference type="GO" id="GO:0016787">
    <property type="term" value="F:hydrolase activity"/>
    <property type="evidence" value="ECO:0007669"/>
    <property type="project" value="UniProtKB-KW"/>
</dbReference>
<comment type="similarity">
    <text evidence="1">Belongs to the peptidase C59 family.</text>
</comment>
<dbReference type="PANTHER" id="PTHR35527:SF2">
    <property type="entry name" value="HYDROLASE"/>
    <property type="match status" value="1"/>
</dbReference>
<gene>
    <name evidence="5" type="ORF">P5673_031026</name>
</gene>
<evidence type="ECO:0000313" key="6">
    <source>
        <dbReference type="Proteomes" id="UP001249851"/>
    </source>
</evidence>
<keyword evidence="6" id="KW-1185">Reference proteome</keyword>
<reference evidence="5" key="2">
    <citation type="journal article" date="2023" name="Science">
        <title>Genomic signatures of disease resistance in endangered staghorn corals.</title>
        <authorList>
            <person name="Vollmer S.V."/>
            <person name="Selwyn J.D."/>
            <person name="Despard B.A."/>
            <person name="Roesel C.L."/>
        </authorList>
    </citation>
    <scope>NUCLEOTIDE SEQUENCE</scope>
    <source>
        <strain evidence="5">K2</strain>
    </source>
</reference>
<accession>A0AAD9PT98</accession>
<dbReference type="Gene3D" id="3.60.60.10">
    <property type="entry name" value="Penicillin V Acylase, Chain A"/>
    <property type="match status" value="1"/>
</dbReference>
<keyword evidence="3" id="KW-0732">Signal</keyword>
<keyword evidence="2 5" id="KW-0378">Hydrolase</keyword>
<feature type="domain" description="Choloylglycine hydrolase/NAAA C-terminal" evidence="4">
    <location>
        <begin position="23"/>
        <end position="329"/>
    </location>
</feature>
<feature type="signal peptide" evidence="3">
    <location>
        <begin position="1"/>
        <end position="22"/>
    </location>
</feature>
<name>A0AAD9PT98_ACRCE</name>
<dbReference type="Pfam" id="PF02275">
    <property type="entry name" value="CBAH"/>
    <property type="match status" value="1"/>
</dbReference>
<sequence length="332" mass="37203">MKSNMFIVAVQVVLRQFLVTNACTEFRVSSKDGSVIIGRSMEFNLDLKSGLVVEPARFIHHAVPKLGCPVSSRMTWNNSYRIAYLDVLDLPFASDGLNEAGLSVGSLLFPGFAKFQDIPIDRCYNAISSLQFPLWILGKFGTVRELREALKEDSFPLVWEAEVPVNDATGDGIVIEYTEQGRKVYNNTLGVVTNSPPYDFHLTYIRNYIELSKFAHDPLKLGKMEFSPIGQGSGLLGVPGDFTPPSRFVRTAAIVHFADEVKTGKDAVMLGFHVLNTVDIPRGVSATHLPVLHTETYDYTQWVVVKDLTRKSIYFRVYNDLTIRVVHLHVRC</sequence>
<evidence type="ECO:0000256" key="3">
    <source>
        <dbReference type="SAM" id="SignalP"/>
    </source>
</evidence>
<dbReference type="Proteomes" id="UP001249851">
    <property type="component" value="Unassembled WGS sequence"/>
</dbReference>
<feature type="chain" id="PRO_5042148104" evidence="3">
    <location>
        <begin position="23"/>
        <end position="332"/>
    </location>
</feature>
<evidence type="ECO:0000256" key="2">
    <source>
        <dbReference type="ARBA" id="ARBA00022801"/>
    </source>
</evidence>
<dbReference type="EMBL" id="JARQWQ010000140">
    <property type="protein sequence ID" value="KAK2548681.1"/>
    <property type="molecule type" value="Genomic_DNA"/>
</dbReference>
<proteinExistence type="inferred from homology"/>
<dbReference type="InterPro" id="IPR029132">
    <property type="entry name" value="CBAH/NAAA_C"/>
</dbReference>